<keyword evidence="16" id="KW-1185">Reference proteome</keyword>
<dbReference type="InterPro" id="IPR015168">
    <property type="entry name" value="SsuA/THI5"/>
</dbReference>
<evidence type="ECO:0000256" key="12">
    <source>
        <dbReference type="SAM" id="MobiDB-lite"/>
    </source>
</evidence>
<dbReference type="EMBL" id="BSFH01000017">
    <property type="protein sequence ID" value="GLK63398.1"/>
    <property type="molecule type" value="Genomic_DNA"/>
</dbReference>
<comment type="pathway">
    <text evidence="2">Cofactor biosynthesis; thiamine diphosphate biosynthesis.</text>
</comment>
<dbReference type="Pfam" id="PF09084">
    <property type="entry name" value="NMT1"/>
    <property type="match status" value="1"/>
</dbReference>
<keyword evidence="13" id="KW-0732">Signal</keyword>
<evidence type="ECO:0000313" key="15">
    <source>
        <dbReference type="EMBL" id="GLK63398.1"/>
    </source>
</evidence>
<evidence type="ECO:0000256" key="10">
    <source>
        <dbReference type="ARBA" id="ARBA00033171"/>
    </source>
</evidence>
<proteinExistence type="inferred from homology"/>
<name>A0AAD3NX65_9RHOB</name>
<evidence type="ECO:0000256" key="5">
    <source>
        <dbReference type="ARBA" id="ARBA00022679"/>
    </source>
</evidence>
<feature type="chain" id="PRO_5041984408" description="Thiamine pyrimidine synthase" evidence="13">
    <location>
        <begin position="21"/>
        <end position="338"/>
    </location>
</feature>
<dbReference type="PANTHER" id="PTHR31528">
    <property type="entry name" value="4-AMINO-5-HYDROXYMETHYL-2-METHYLPYRIMIDINE PHOSPHATE SYNTHASE THI11-RELATED"/>
    <property type="match status" value="1"/>
</dbReference>
<keyword evidence="8" id="KW-0784">Thiamine biosynthesis</keyword>
<dbReference type="InterPro" id="IPR027939">
    <property type="entry name" value="NMT1/THI5"/>
</dbReference>
<dbReference type="PANTHER" id="PTHR31528:SF1">
    <property type="entry name" value="4-AMINO-5-HYDROXYMETHYL-2-METHYLPYRIMIDINE PHOSPHATE SYNTHASE THI11-RELATED"/>
    <property type="match status" value="1"/>
</dbReference>
<feature type="domain" description="SsuA/THI5-like" evidence="14">
    <location>
        <begin position="35"/>
        <end position="241"/>
    </location>
</feature>
<feature type="compositionally biased region" description="Low complexity" evidence="12">
    <location>
        <begin position="325"/>
        <end position="338"/>
    </location>
</feature>
<reference evidence="15" key="2">
    <citation type="submission" date="2023-01" db="EMBL/GenBank/DDBJ databases">
        <authorList>
            <person name="Sun Q."/>
            <person name="Evtushenko L."/>
        </authorList>
    </citation>
    <scope>NUCLEOTIDE SEQUENCE</scope>
    <source>
        <strain evidence="15">VKM B-2222</strain>
    </source>
</reference>
<feature type="region of interest" description="Disordered" evidence="12">
    <location>
        <begin position="299"/>
        <end position="338"/>
    </location>
</feature>
<keyword evidence="9" id="KW-0408">Iron</keyword>
<comment type="subunit">
    <text evidence="4">Homodimer.</text>
</comment>
<dbReference type="GO" id="GO:0009228">
    <property type="term" value="P:thiamine biosynthetic process"/>
    <property type="evidence" value="ECO:0007669"/>
    <property type="project" value="UniProtKB-KW"/>
</dbReference>
<evidence type="ECO:0000256" key="4">
    <source>
        <dbReference type="ARBA" id="ARBA00011738"/>
    </source>
</evidence>
<keyword evidence="7" id="KW-0663">Pyridoxal phosphate</keyword>
<evidence type="ECO:0000256" key="13">
    <source>
        <dbReference type="SAM" id="SignalP"/>
    </source>
</evidence>
<comment type="function">
    <text evidence="1">Responsible for the formation of the pyrimidine heterocycle in the thiamine biosynthesis pathway. Catalyzes the formation of hydroxymethylpyrimidine phosphate (HMP-P) from histidine and pyridoxal phosphate (PLP). The protein uses PLP and the active site histidine to form HMP-P, generating an inactive enzyme. The enzyme can only undergo a single turnover, which suggests it is a suicide enzyme.</text>
</comment>
<comment type="caution">
    <text evidence="15">The sequence shown here is derived from an EMBL/GenBank/DDBJ whole genome shotgun (WGS) entry which is preliminary data.</text>
</comment>
<evidence type="ECO:0000256" key="6">
    <source>
        <dbReference type="ARBA" id="ARBA00022723"/>
    </source>
</evidence>
<dbReference type="RefSeq" id="WP_271179267.1">
    <property type="nucleotide sequence ID" value="NZ_BSFH01000017.1"/>
</dbReference>
<evidence type="ECO:0000256" key="7">
    <source>
        <dbReference type="ARBA" id="ARBA00022898"/>
    </source>
</evidence>
<evidence type="ECO:0000256" key="3">
    <source>
        <dbReference type="ARBA" id="ARBA00009406"/>
    </source>
</evidence>
<evidence type="ECO:0000256" key="8">
    <source>
        <dbReference type="ARBA" id="ARBA00022977"/>
    </source>
</evidence>
<gene>
    <name evidence="15" type="ORF">GCM10017635_08680</name>
</gene>
<evidence type="ECO:0000256" key="11">
    <source>
        <dbReference type="ARBA" id="ARBA00048179"/>
    </source>
</evidence>
<protein>
    <recommendedName>
        <fullName evidence="10">Thiamine pyrimidine synthase</fullName>
    </recommendedName>
</protein>
<evidence type="ECO:0000256" key="9">
    <source>
        <dbReference type="ARBA" id="ARBA00023004"/>
    </source>
</evidence>
<comment type="catalytic activity">
    <reaction evidence="11">
        <text>N(6)-(pyridoxal phosphate)-L-lysyl-[4-amino-5-hydroxymethyl-2-methylpyrimidine phosphate synthase] + L-histidyl-[4-amino-5-hydroxymethyl-2-methylpyrimidine phosphate synthase] + 2 Fe(3+) + 4 H2O = L-lysyl-[4-amino-5-hydroxymethyl-2-methylpyrimidine phosphate synthase] + (2S)-2-amino-5-hydroxy-4-oxopentanoyl-[4-amino-5-hydroxymethyl-2-methylpyrimidine phosphate synthase] + 4-amino-2-methyl-5-(phosphooxymethyl)pyrimidine + 3-oxopropanoate + 2 Fe(2+) + 2 H(+)</text>
        <dbReference type="Rhea" id="RHEA:65756"/>
        <dbReference type="Rhea" id="RHEA-COMP:16892"/>
        <dbReference type="Rhea" id="RHEA-COMP:16893"/>
        <dbReference type="Rhea" id="RHEA-COMP:16894"/>
        <dbReference type="Rhea" id="RHEA-COMP:16895"/>
        <dbReference type="ChEBI" id="CHEBI:15377"/>
        <dbReference type="ChEBI" id="CHEBI:15378"/>
        <dbReference type="ChEBI" id="CHEBI:29033"/>
        <dbReference type="ChEBI" id="CHEBI:29034"/>
        <dbReference type="ChEBI" id="CHEBI:29969"/>
        <dbReference type="ChEBI" id="CHEBI:29979"/>
        <dbReference type="ChEBI" id="CHEBI:33190"/>
        <dbReference type="ChEBI" id="CHEBI:58354"/>
        <dbReference type="ChEBI" id="CHEBI:143915"/>
        <dbReference type="ChEBI" id="CHEBI:157692"/>
    </reaction>
    <physiologicalReaction direction="left-to-right" evidence="11">
        <dbReference type="Rhea" id="RHEA:65757"/>
    </physiologicalReaction>
</comment>
<keyword evidence="5" id="KW-0808">Transferase</keyword>
<comment type="similarity">
    <text evidence="3">Belongs to the NMT1/THI5 family.</text>
</comment>
<dbReference type="GO" id="GO:0046872">
    <property type="term" value="F:metal ion binding"/>
    <property type="evidence" value="ECO:0007669"/>
    <property type="project" value="UniProtKB-KW"/>
</dbReference>
<sequence>MKSLIPAVLIQALAAFGAGADELTVQLRGTSPSTSAGFLLAEARGYYADEGLTVRLLPADDAPPFESIARGNADLAVEWMPVALVARENGLPLVNIGQIFARPALRLTCLAETGVTSAADLGGKTIGSWFHGTEYALQAWLNRLNLIPDDSLSGVSLLSQWPGNEMLSHKQAACISTLSDDPVPGDGLAELDPQAQGAAVLEDGLYVLSSALTNEDAEERLAAFLRASMKGWREATSAPDESARLLLGPDPDPDALRRHAEMLRRMGARLSADGALDEAEYRRTVAALRAGGARAVLRHDPQDAYTTRISARANRPEPAPPAPTPAASGAAEAAPQQQ</sequence>
<feature type="signal peptide" evidence="13">
    <location>
        <begin position="1"/>
        <end position="20"/>
    </location>
</feature>
<organism evidence="15 16">
    <name type="scientific">Paracoccus kondratievae</name>
    <dbReference type="NCBI Taxonomy" id="135740"/>
    <lineage>
        <taxon>Bacteria</taxon>
        <taxon>Pseudomonadati</taxon>
        <taxon>Pseudomonadota</taxon>
        <taxon>Alphaproteobacteria</taxon>
        <taxon>Rhodobacterales</taxon>
        <taxon>Paracoccaceae</taxon>
        <taxon>Paracoccus</taxon>
    </lineage>
</organism>
<keyword evidence="6" id="KW-0479">Metal-binding</keyword>
<evidence type="ECO:0000313" key="16">
    <source>
        <dbReference type="Proteomes" id="UP001143349"/>
    </source>
</evidence>
<evidence type="ECO:0000256" key="1">
    <source>
        <dbReference type="ARBA" id="ARBA00003469"/>
    </source>
</evidence>
<dbReference type="AlphaFoldDB" id="A0AAD3NX65"/>
<evidence type="ECO:0000256" key="2">
    <source>
        <dbReference type="ARBA" id="ARBA00004948"/>
    </source>
</evidence>
<dbReference type="Proteomes" id="UP001143349">
    <property type="component" value="Unassembled WGS sequence"/>
</dbReference>
<reference evidence="15" key="1">
    <citation type="journal article" date="2014" name="Int. J. Syst. Evol. Microbiol.">
        <title>Complete genome sequence of Corynebacterium casei LMG S-19264T (=DSM 44701T), isolated from a smear-ripened cheese.</title>
        <authorList>
            <consortium name="US DOE Joint Genome Institute (JGI-PGF)"/>
            <person name="Walter F."/>
            <person name="Albersmeier A."/>
            <person name="Kalinowski J."/>
            <person name="Ruckert C."/>
        </authorList>
    </citation>
    <scope>NUCLEOTIDE SEQUENCE</scope>
    <source>
        <strain evidence="15">VKM B-2222</strain>
    </source>
</reference>
<dbReference type="SUPFAM" id="SSF53850">
    <property type="entry name" value="Periplasmic binding protein-like II"/>
    <property type="match status" value="1"/>
</dbReference>
<accession>A0AAD3NX65</accession>
<dbReference type="Gene3D" id="3.40.190.10">
    <property type="entry name" value="Periplasmic binding protein-like II"/>
    <property type="match status" value="2"/>
</dbReference>
<evidence type="ECO:0000259" key="14">
    <source>
        <dbReference type="Pfam" id="PF09084"/>
    </source>
</evidence>
<dbReference type="GO" id="GO:0016740">
    <property type="term" value="F:transferase activity"/>
    <property type="evidence" value="ECO:0007669"/>
    <property type="project" value="UniProtKB-KW"/>
</dbReference>